<keyword evidence="2" id="KW-1185">Reference proteome</keyword>
<name>A0ABY2IF98_9MICO</name>
<proteinExistence type="predicted"/>
<dbReference type="Proteomes" id="UP000297608">
    <property type="component" value="Unassembled WGS sequence"/>
</dbReference>
<reference evidence="1 2" key="1">
    <citation type="submission" date="2019-03" db="EMBL/GenBank/DDBJ databases">
        <title>Genomics of glacier-inhabiting Cryobacterium strains.</title>
        <authorList>
            <person name="Liu Q."/>
            <person name="Xin Y.-H."/>
        </authorList>
    </citation>
    <scope>NUCLEOTIDE SEQUENCE [LARGE SCALE GENOMIC DNA]</scope>
    <source>
        <strain evidence="1 2">MDB2-B</strain>
    </source>
</reference>
<dbReference type="SUPFAM" id="SSF140453">
    <property type="entry name" value="EsxAB dimer-like"/>
    <property type="match status" value="1"/>
</dbReference>
<dbReference type="RefSeq" id="WP_134534440.1">
    <property type="nucleotide sequence ID" value="NZ_SOFG01000011.1"/>
</dbReference>
<evidence type="ECO:0000313" key="1">
    <source>
        <dbReference type="EMBL" id="TFB87284.1"/>
    </source>
</evidence>
<protein>
    <recommendedName>
        <fullName evidence="3">Alpha/beta hydrolase</fullName>
    </recommendedName>
</protein>
<gene>
    <name evidence="1" type="ORF">E3O44_09180</name>
</gene>
<evidence type="ECO:0008006" key="3">
    <source>
        <dbReference type="Google" id="ProtNLM"/>
    </source>
</evidence>
<dbReference type="Gene3D" id="1.10.287.1060">
    <property type="entry name" value="ESAT-6-like"/>
    <property type="match status" value="1"/>
</dbReference>
<organism evidence="1 2">
    <name type="scientific">Cryobacterium algoricola</name>
    <dbReference type="NCBI Taxonomy" id="1259183"/>
    <lineage>
        <taxon>Bacteria</taxon>
        <taxon>Bacillati</taxon>
        <taxon>Actinomycetota</taxon>
        <taxon>Actinomycetes</taxon>
        <taxon>Micrococcales</taxon>
        <taxon>Microbacteriaceae</taxon>
        <taxon>Cryobacterium</taxon>
    </lineage>
</organism>
<dbReference type="EMBL" id="SOFG01000011">
    <property type="protein sequence ID" value="TFB87284.1"/>
    <property type="molecule type" value="Genomic_DNA"/>
</dbReference>
<evidence type="ECO:0000313" key="2">
    <source>
        <dbReference type="Proteomes" id="UP000297608"/>
    </source>
</evidence>
<comment type="caution">
    <text evidence="1">The sequence shown here is derived from an EMBL/GenBank/DDBJ whole genome shotgun (WGS) entry which is preliminary data.</text>
</comment>
<accession>A0ABY2IF98</accession>
<sequence>MMWTRETPGAGEPWGIRNEASVRERRADDLRTVQSQLADVLADAGSADWTAQSRDAFVARVETLGPGLALLIDGLEEQGAALRRYGADVEQIQDEQRSLEYRRGEAHSRYWAFQRQLQALPMDDPVFTVDASIPVERARLGAHMDSERSILRNVDAQWNELVVRRRAADSFCAQQLGSVAVLGGLSSVTAAVGRGATATEILVSLAALSAEDLQVFLRSHPDLVRGFQDNEPTPSVVKGWWDALDPGQQTALLAGAPAIIGALDGVPWPARFTANKTNIAQARRDNAATIASLREQIAAVPQGKSFVPQKVDLQNALAAALKRELTYQVMAGDDHQVLLFDPAGNGRYAEVHGTLSEKTANIAVIVNGTTLDMDTVLDYDDRARLLFDESVRRGSAPLVTITWMGTDFPSWETYFPSNRDQFAIDGGPRLARFVSGLDELSAAPIGVVGHSAGGAIVGSAEVTGMPAAYVMHIESAGAGPGVHTIEDYANPAIERFSMTSPDDPIQDVQESHVLGADPDTLAGVRTLDSGYSSISEMSPVVGLIVGSQAHNDVFNQDSRGWTEIFTRLTDERMR</sequence>
<dbReference type="InterPro" id="IPR036689">
    <property type="entry name" value="ESAT-6-like_sf"/>
</dbReference>